<organism evidence="1 2">
    <name type="scientific">Acidithiobacillus caldus</name>
    <dbReference type="NCBI Taxonomy" id="33059"/>
    <lineage>
        <taxon>Bacteria</taxon>
        <taxon>Pseudomonadati</taxon>
        <taxon>Pseudomonadota</taxon>
        <taxon>Acidithiobacillia</taxon>
        <taxon>Acidithiobacillales</taxon>
        <taxon>Acidithiobacillaceae</taxon>
        <taxon>Acidithiobacillus</taxon>
    </lineage>
</organism>
<dbReference type="RefSeq" id="WP_041636158.1">
    <property type="nucleotide sequence ID" value="NZ_CP026328.2"/>
</dbReference>
<sequence>MKAVEKVKNMFTRLVAVAKEEATKDKVEVYKRLSETTEAEGGARAAGVIAFYTGKRRQP</sequence>
<dbReference type="EMBL" id="LZYH01000299">
    <property type="protein sequence ID" value="OFC62013.1"/>
    <property type="molecule type" value="Genomic_DNA"/>
</dbReference>
<name>A0A1E7YZT8_9PROT</name>
<dbReference type="AlphaFoldDB" id="A0A1E7YZT8"/>
<proteinExistence type="predicted"/>
<comment type="caution">
    <text evidence="1">The sequence shown here is derived from an EMBL/GenBank/DDBJ whole genome shotgun (WGS) entry which is preliminary data.</text>
</comment>
<dbReference type="GeneID" id="92931146"/>
<gene>
    <name evidence="1" type="ORF">BAE30_03245</name>
</gene>
<evidence type="ECO:0000313" key="1">
    <source>
        <dbReference type="EMBL" id="OFC62013.1"/>
    </source>
</evidence>
<accession>A0A1E7YZT8</accession>
<dbReference type="PATRIC" id="fig|33059.14.peg.92"/>
<reference evidence="1 2" key="1">
    <citation type="submission" date="2016-06" db="EMBL/GenBank/DDBJ databases">
        <title>Gene turnover analysis identifies the evolutionary adaptation of the extremophile Acidithiobacillus caldus.</title>
        <authorList>
            <person name="Zhang X."/>
        </authorList>
    </citation>
    <scope>NUCLEOTIDE SEQUENCE [LARGE SCALE GENOMIC DNA]</scope>
    <source>
        <strain evidence="1 2">S1</strain>
    </source>
</reference>
<protein>
    <submittedName>
        <fullName evidence="1">Uncharacterized protein</fullName>
    </submittedName>
</protein>
<evidence type="ECO:0000313" key="2">
    <source>
        <dbReference type="Proteomes" id="UP000175707"/>
    </source>
</evidence>
<dbReference type="Proteomes" id="UP000175707">
    <property type="component" value="Unassembled WGS sequence"/>
</dbReference>